<feature type="domain" description="Extradiol ring-cleavage dioxygenase class III enzyme subunit B" evidence="1">
    <location>
        <begin position="3"/>
        <end position="219"/>
    </location>
</feature>
<name>A0A383EE58_9ZZZZ</name>
<feature type="non-terminal residue" evidence="2">
    <location>
        <position position="231"/>
    </location>
</feature>
<feature type="non-terminal residue" evidence="2">
    <location>
        <position position="1"/>
    </location>
</feature>
<dbReference type="SUPFAM" id="SSF53213">
    <property type="entry name" value="LigB-like"/>
    <property type="match status" value="1"/>
</dbReference>
<evidence type="ECO:0000313" key="2">
    <source>
        <dbReference type="EMBL" id="SVE55162.1"/>
    </source>
</evidence>
<gene>
    <name evidence="2" type="ORF">METZ01_LOCUS508016</name>
</gene>
<dbReference type="EMBL" id="UINC01225200">
    <property type="protein sequence ID" value="SVE55162.1"/>
    <property type="molecule type" value="Genomic_DNA"/>
</dbReference>
<dbReference type="InterPro" id="IPR004183">
    <property type="entry name" value="Xdiol_dOase_suB"/>
</dbReference>
<organism evidence="2">
    <name type="scientific">marine metagenome</name>
    <dbReference type="NCBI Taxonomy" id="408172"/>
    <lineage>
        <taxon>unclassified sequences</taxon>
        <taxon>metagenomes</taxon>
        <taxon>ecological metagenomes</taxon>
    </lineage>
</organism>
<sequence length="231" mass="26077">IATVSEKLANAEVDAVIVIGDDQEEVFHEDNFPAMAIYWGDTILNVPEKLQAPLKRAAWAYGLEEKEYPVAAELASHMIGSLMEQQFDVAHSRYFKEGQGMGHAFNFVYTRIMKDNLIPMVPVMLNTYFPPNQPTPERSYKLGQAIRKAVESWDSKQRVAVIASGGLSHFVINEEIDQRVIKGLENKDTKDLFDLPREHISSGSSEIRNWIATAGAMEHLNFKLIDYAPCY</sequence>
<reference evidence="2" key="1">
    <citation type="submission" date="2018-05" db="EMBL/GenBank/DDBJ databases">
        <authorList>
            <person name="Lanie J.A."/>
            <person name="Ng W.-L."/>
            <person name="Kazmierczak K.M."/>
            <person name="Andrzejewski T.M."/>
            <person name="Davidsen T.M."/>
            <person name="Wayne K.J."/>
            <person name="Tettelin H."/>
            <person name="Glass J.I."/>
            <person name="Rusch D."/>
            <person name="Podicherti R."/>
            <person name="Tsui H.-C.T."/>
            <person name="Winkler M.E."/>
        </authorList>
    </citation>
    <scope>NUCLEOTIDE SEQUENCE</scope>
</reference>
<dbReference type="GO" id="GO:0008198">
    <property type="term" value="F:ferrous iron binding"/>
    <property type="evidence" value="ECO:0007669"/>
    <property type="project" value="InterPro"/>
</dbReference>
<proteinExistence type="predicted"/>
<evidence type="ECO:0000259" key="1">
    <source>
        <dbReference type="Pfam" id="PF02900"/>
    </source>
</evidence>
<accession>A0A383EE58</accession>
<dbReference type="AlphaFoldDB" id="A0A383EE58"/>
<protein>
    <recommendedName>
        <fullName evidence="1">Extradiol ring-cleavage dioxygenase class III enzyme subunit B domain-containing protein</fullName>
    </recommendedName>
</protein>
<dbReference type="Gene3D" id="3.40.830.10">
    <property type="entry name" value="LigB-like"/>
    <property type="match status" value="1"/>
</dbReference>
<dbReference type="GO" id="GO:0016702">
    <property type="term" value="F:oxidoreductase activity, acting on single donors with incorporation of molecular oxygen, incorporation of two atoms of oxygen"/>
    <property type="evidence" value="ECO:0007669"/>
    <property type="project" value="UniProtKB-ARBA"/>
</dbReference>
<dbReference type="Pfam" id="PF02900">
    <property type="entry name" value="LigB"/>
    <property type="match status" value="1"/>
</dbReference>